<dbReference type="InterPro" id="IPR036188">
    <property type="entry name" value="FAD/NAD-bd_sf"/>
</dbReference>
<proteinExistence type="inferred from homology"/>
<dbReference type="EMBL" id="JASJQH010006905">
    <property type="protein sequence ID" value="KAK9728036.1"/>
    <property type="molecule type" value="Genomic_DNA"/>
</dbReference>
<dbReference type="Gene3D" id="3.90.700.10">
    <property type="entry name" value="Succinate dehydrogenase/fumarate reductase flavoprotein, catalytic domain"/>
    <property type="match status" value="1"/>
</dbReference>
<evidence type="ECO:0000256" key="2">
    <source>
        <dbReference type="ARBA" id="ARBA00022827"/>
    </source>
</evidence>
<gene>
    <name evidence="6" type="ORF">K7432_001352</name>
</gene>
<comment type="cofactor">
    <cofactor evidence="4">
        <name>FAD</name>
        <dbReference type="ChEBI" id="CHEBI:57692"/>
    </cofactor>
    <text evidence="4">Binds 1 FAD per monomer.</text>
</comment>
<evidence type="ECO:0000313" key="6">
    <source>
        <dbReference type="EMBL" id="KAK9728036.1"/>
    </source>
</evidence>
<organism evidence="6 7">
    <name type="scientific">Basidiobolus ranarum</name>
    <dbReference type="NCBI Taxonomy" id="34480"/>
    <lineage>
        <taxon>Eukaryota</taxon>
        <taxon>Fungi</taxon>
        <taxon>Fungi incertae sedis</taxon>
        <taxon>Zoopagomycota</taxon>
        <taxon>Entomophthoromycotina</taxon>
        <taxon>Basidiobolomycetes</taxon>
        <taxon>Basidiobolales</taxon>
        <taxon>Basidiobolaceae</taxon>
        <taxon>Basidiobolus</taxon>
    </lineage>
</organism>
<dbReference type="Gene3D" id="3.50.50.60">
    <property type="entry name" value="FAD/NAD(P)-binding domain"/>
    <property type="match status" value="1"/>
</dbReference>
<keyword evidence="7" id="KW-1185">Reference proteome</keyword>
<dbReference type="EC" id="1.3.1.6" evidence="4"/>
<evidence type="ECO:0000256" key="3">
    <source>
        <dbReference type="ARBA" id="ARBA00023002"/>
    </source>
</evidence>
<comment type="caution">
    <text evidence="6">The sequence shown here is derived from an EMBL/GenBank/DDBJ whole genome shotgun (WGS) entry which is preliminary data.</text>
</comment>
<dbReference type="SUPFAM" id="SSF56425">
    <property type="entry name" value="Succinate dehydrogenase/fumarate reductase flavoprotein, catalytic domain"/>
    <property type="match status" value="1"/>
</dbReference>
<evidence type="ECO:0000259" key="5">
    <source>
        <dbReference type="Pfam" id="PF00890"/>
    </source>
</evidence>
<comment type="function">
    <text evidence="4">Irreversibly catalyzes the reduction of fumarate to succinate.</text>
</comment>
<accession>A0ABR2W9T1</accession>
<evidence type="ECO:0000313" key="7">
    <source>
        <dbReference type="Proteomes" id="UP001479436"/>
    </source>
</evidence>
<feature type="domain" description="FAD-dependent oxidoreductase 2 FAD-binding" evidence="5">
    <location>
        <begin position="31"/>
        <end position="518"/>
    </location>
</feature>
<dbReference type="NCBIfam" id="TIGR01813">
    <property type="entry name" value="flavo_cyto_c"/>
    <property type="match status" value="1"/>
</dbReference>
<sequence>MLHWFVFGSVATACMYYYLTLQNVHSHSSSVIIVGGGLAGLSAALEAYQLGAHVTLIEKEGRLGGNSAKATSGMNGVPTKAQELQGIKDTIEKFAKDTEISGGQLSDPELVEVLTRNSKKAIEWVEQFTHGTNLSVLSQCGGHSEPRTHRFAPQEVGKPALPVGFGIIKMLSDYAEGLVKLEEEKSSTNEESRMRILTSTTVLQLLTSNKNLKEKVAGVSIVRTVNGKKEYEELLSDAVILTTGGFGASALIDDVSKSLIREYAPHVVGLPTTNGPWAQGDGVRLAHDPKVGAVLIHMDQVQVHPTGFVDLSDPSNPTKFLAPEALRGHGGVLINGKGNRFANELGPRDYVTQQIFDFCSSESNGLVHPKALAQPLSLKAACYLILPEASVKLFDPSTIKFYMGKGLMHQASNFPELADQLNLTQEELLKTLTDYDASLHGNHLDPFGKTVFPSSFLDSEPFYYAVITPSIHYTMGGVQINSNGQVLRSNGHFIPGLFAAGEVTGGVHGKNRLAGNSLLECVVYGRISGASATRPEFQ</sequence>
<comment type="catalytic activity">
    <reaction evidence="4">
        <text>succinate + NAD(+) = fumarate + NADH + H(+)</text>
        <dbReference type="Rhea" id="RHEA:18281"/>
        <dbReference type="ChEBI" id="CHEBI:15378"/>
        <dbReference type="ChEBI" id="CHEBI:29806"/>
        <dbReference type="ChEBI" id="CHEBI:30031"/>
        <dbReference type="ChEBI" id="CHEBI:57540"/>
        <dbReference type="ChEBI" id="CHEBI:57945"/>
        <dbReference type="EC" id="1.3.1.6"/>
    </reaction>
</comment>
<keyword evidence="1 4" id="KW-0285">Flavoprotein</keyword>
<reference evidence="6 7" key="1">
    <citation type="submission" date="2023-04" db="EMBL/GenBank/DDBJ databases">
        <title>Genome of Basidiobolus ranarum AG-B5.</title>
        <authorList>
            <person name="Stajich J.E."/>
            <person name="Carter-House D."/>
            <person name="Gryganskyi A."/>
        </authorList>
    </citation>
    <scope>NUCLEOTIDE SEQUENCE [LARGE SCALE GENOMIC DNA]</scope>
    <source>
        <strain evidence="6 7">AG-B5</strain>
    </source>
</reference>
<dbReference type="InterPro" id="IPR010960">
    <property type="entry name" value="Flavocytochrome_c"/>
</dbReference>
<keyword evidence="3 4" id="KW-0560">Oxidoreductase</keyword>
<dbReference type="InterPro" id="IPR003953">
    <property type="entry name" value="FAD-dep_OxRdtase_2_FAD-bd"/>
</dbReference>
<dbReference type="Pfam" id="PF00890">
    <property type="entry name" value="FAD_binding_2"/>
    <property type="match status" value="1"/>
</dbReference>
<keyword evidence="2 4" id="KW-0274">FAD</keyword>
<evidence type="ECO:0000256" key="4">
    <source>
        <dbReference type="RuleBase" id="RU366062"/>
    </source>
</evidence>
<name>A0ABR2W9T1_9FUNG</name>
<comment type="similarity">
    <text evidence="4">Belongs to the FAD-dependent oxidoreductase 2 family. FRD/SDH subfamily.</text>
</comment>
<protein>
    <recommendedName>
        <fullName evidence="4">Fumarate reductase</fullName>
        <ecNumber evidence="4">1.3.1.6</ecNumber>
    </recommendedName>
</protein>
<dbReference type="PANTHER" id="PTHR43400:SF7">
    <property type="entry name" value="FAD-DEPENDENT OXIDOREDUCTASE 2 FAD BINDING DOMAIN-CONTAINING PROTEIN"/>
    <property type="match status" value="1"/>
</dbReference>
<dbReference type="InterPro" id="IPR027477">
    <property type="entry name" value="Succ_DH/fumarate_Rdtase_cat_sf"/>
</dbReference>
<dbReference type="PANTHER" id="PTHR43400">
    <property type="entry name" value="FUMARATE REDUCTASE"/>
    <property type="match status" value="1"/>
</dbReference>
<dbReference type="InterPro" id="IPR050315">
    <property type="entry name" value="FAD-oxidoreductase_2"/>
</dbReference>
<evidence type="ECO:0000256" key="1">
    <source>
        <dbReference type="ARBA" id="ARBA00022630"/>
    </source>
</evidence>
<dbReference type="Proteomes" id="UP001479436">
    <property type="component" value="Unassembled WGS sequence"/>
</dbReference>
<dbReference type="SUPFAM" id="SSF51905">
    <property type="entry name" value="FAD/NAD(P)-binding domain"/>
    <property type="match status" value="1"/>
</dbReference>